<dbReference type="PANTHER" id="PTHR43806">
    <property type="entry name" value="PEPTIDASE S8"/>
    <property type="match status" value="1"/>
</dbReference>
<feature type="active site" description="Charge relay system" evidence="5">
    <location>
        <position position="218"/>
    </location>
</feature>
<keyword evidence="2 5" id="KW-0645">Protease</keyword>
<dbReference type="InterPro" id="IPR036852">
    <property type="entry name" value="Peptidase_S8/S53_dom_sf"/>
</dbReference>
<gene>
    <name evidence="9" type="ORF">Aco03nite_096780</name>
</gene>
<evidence type="ECO:0000256" key="5">
    <source>
        <dbReference type="PROSITE-ProRule" id="PRU01240"/>
    </source>
</evidence>
<evidence type="ECO:0000256" key="1">
    <source>
        <dbReference type="ARBA" id="ARBA00011073"/>
    </source>
</evidence>
<dbReference type="SUPFAM" id="SSF52743">
    <property type="entry name" value="Subtilisin-like"/>
    <property type="match status" value="1"/>
</dbReference>
<dbReference type="Gene3D" id="2.60.40.10">
    <property type="entry name" value="Immunoglobulins"/>
    <property type="match status" value="1"/>
</dbReference>
<comment type="caution">
    <text evidence="9">The sequence shown here is derived from an EMBL/GenBank/DDBJ whole genome shotgun (WGS) entry which is preliminary data.</text>
</comment>
<protein>
    <submittedName>
        <fullName evidence="9">Serine protease</fullName>
    </submittedName>
</protein>
<dbReference type="GO" id="GO:0006508">
    <property type="term" value="P:proteolysis"/>
    <property type="evidence" value="ECO:0007669"/>
    <property type="project" value="UniProtKB-KW"/>
</dbReference>
<feature type="chain" id="PRO_5047325183" evidence="7">
    <location>
        <begin position="30"/>
        <end position="1080"/>
    </location>
</feature>
<name>A0ABQ3XRY7_9ACTN</name>
<dbReference type="GO" id="GO:0008233">
    <property type="term" value="F:peptidase activity"/>
    <property type="evidence" value="ECO:0007669"/>
    <property type="project" value="UniProtKB-KW"/>
</dbReference>
<evidence type="ECO:0000256" key="2">
    <source>
        <dbReference type="ARBA" id="ARBA00022670"/>
    </source>
</evidence>
<dbReference type="PROSITE" id="PS51892">
    <property type="entry name" value="SUBTILASE"/>
    <property type="match status" value="1"/>
</dbReference>
<evidence type="ECO:0000256" key="7">
    <source>
        <dbReference type="SAM" id="SignalP"/>
    </source>
</evidence>
<dbReference type="InterPro" id="IPR050131">
    <property type="entry name" value="Peptidase_S8_subtilisin-like"/>
</dbReference>
<dbReference type="Proteomes" id="UP000612282">
    <property type="component" value="Unassembled WGS sequence"/>
</dbReference>
<organism evidence="9 10">
    <name type="scientific">Actinoplanes couchii</name>
    <dbReference type="NCBI Taxonomy" id="403638"/>
    <lineage>
        <taxon>Bacteria</taxon>
        <taxon>Bacillati</taxon>
        <taxon>Actinomycetota</taxon>
        <taxon>Actinomycetes</taxon>
        <taxon>Micromonosporales</taxon>
        <taxon>Micromonosporaceae</taxon>
        <taxon>Actinoplanes</taxon>
    </lineage>
</organism>
<dbReference type="PRINTS" id="PR00723">
    <property type="entry name" value="SUBTILISIN"/>
</dbReference>
<dbReference type="EMBL" id="BOMG01000122">
    <property type="protein sequence ID" value="GID61274.1"/>
    <property type="molecule type" value="Genomic_DNA"/>
</dbReference>
<reference evidence="9 10" key="1">
    <citation type="submission" date="2021-01" db="EMBL/GenBank/DDBJ databases">
        <title>Whole genome shotgun sequence of Actinoplanes couchii NBRC 106145.</title>
        <authorList>
            <person name="Komaki H."/>
            <person name="Tamura T."/>
        </authorList>
    </citation>
    <scope>NUCLEOTIDE SEQUENCE [LARGE SCALE GENOMIC DNA]</scope>
    <source>
        <strain evidence="9 10">NBRC 106145</strain>
    </source>
</reference>
<keyword evidence="4 5" id="KW-0720">Serine protease</keyword>
<keyword evidence="7" id="KW-0732">Signal</keyword>
<evidence type="ECO:0000259" key="8">
    <source>
        <dbReference type="Pfam" id="PF00082"/>
    </source>
</evidence>
<dbReference type="InterPro" id="IPR015500">
    <property type="entry name" value="Peptidase_S8_subtilisin-rel"/>
</dbReference>
<dbReference type="PROSITE" id="PS00138">
    <property type="entry name" value="SUBTILASE_SER"/>
    <property type="match status" value="1"/>
</dbReference>
<accession>A0ABQ3XRY7</accession>
<comment type="similarity">
    <text evidence="1 5 6">Belongs to the peptidase S8 family.</text>
</comment>
<proteinExistence type="inferred from homology"/>
<feature type="domain" description="Peptidase S8/S53" evidence="8">
    <location>
        <begin position="209"/>
        <end position="468"/>
    </location>
</feature>
<evidence type="ECO:0000256" key="6">
    <source>
        <dbReference type="RuleBase" id="RU003355"/>
    </source>
</evidence>
<evidence type="ECO:0000256" key="3">
    <source>
        <dbReference type="ARBA" id="ARBA00022801"/>
    </source>
</evidence>
<keyword evidence="3 5" id="KW-0378">Hydrolase</keyword>
<evidence type="ECO:0000313" key="10">
    <source>
        <dbReference type="Proteomes" id="UP000612282"/>
    </source>
</evidence>
<dbReference type="RefSeq" id="WP_203809076.1">
    <property type="nucleotide sequence ID" value="NZ_BAAAQE010000119.1"/>
</dbReference>
<keyword evidence="10" id="KW-1185">Reference proteome</keyword>
<feature type="active site" description="Charge relay system" evidence="5">
    <location>
        <position position="425"/>
    </location>
</feature>
<evidence type="ECO:0000313" key="9">
    <source>
        <dbReference type="EMBL" id="GID61274.1"/>
    </source>
</evidence>
<sequence>MRFRRSSAALLAVTVAAAVGAVSPVPAAAAPVPAAAAHDTTVVTLITGDEVTFTDDTVSVHPAPGRERVRFTSQRLGEHRYVIPLDALPLLHAGRVDRRLFDLTQLREFGYTGRAELPLIVAYAKGGRTASRTAIAPAARVTRDLSGVGALAVHSAVPSRAELWTAMTAGHGLSAGLDRIYLDGKRELALDVSVPQVGAPAAWQRGLDGTGVTVAVLDSGIDAAHPDFAGKIVARENFTAAPTVDDVYGHGTHVASIVAGTGAASSGAYRGVAPGARLVIGKVCEDRFCDDSAILAGMQWAAPLAPVINMSLGGYDAPGIDPLEQAVEDLTAAHGTLFVVAAGNMGLDGDYTVASPGTADAALTVGAVDDEDQIAGFSSRGPRLGDEAIKPDITAPGVEIVAAAAEGGVFGAPAADGYISGNGTSMAAPHVAGAAALLTQQHPDWSPRQRKTVLMGAAEPTAGAGVFAQGAGRLDVDRATRQAVSADEGSLSYGLQRWPHDEPPIARTLTYRNGGTADVTLSLAVDADRDTFAVSVPRVTVPAGGTAQVTVTADTSAGSRFGEITGRVTATGDGVVVVTPVAVNREAESYPVTLRHTGRDGQESANYWTVLTSLTTGAVFEAYAGDGGGSLRLPRGDYALYSQVYGENDTTLLVQPTLVVDGAATVDLDARRGRPVVITPPRRDAGQAMLAVHASWARGEVGTGVTVTSAVPGDTFTAQVGGGRADGFWGLINSAYARPDGAGGFTGSPYSYEATYQRAGTFWTGFTRTLTPGAMARVDAHYPREAAGDVTVVKTNRPVTALLGNWTADLRSAVPFRRTEWLNTDGDLRWAADFEQRHRPTPEAFPDTITGSSAPATRLTAGRTYRQDWNRAVFAPSVAGNDAVVRRDDVIVAAAPLFGDGGGHPGWSQFDRGRAALYANGTLIGEEAAGYAEFPVPAARTPYRLEMSAARGAPHRLSTSVAGVWTFTSAAGDQRLPLSTVRFSPDLDEQNTAPAGSFAVPVTVEPQPGSAARPTRRLTAEFSTDDGRTWRPARVAGSGDRRVLTVTNPAGPGAVSLRVHAIDQAGNTTTITVVRAYLVS</sequence>
<dbReference type="PANTHER" id="PTHR43806:SF11">
    <property type="entry name" value="CEREVISIN-RELATED"/>
    <property type="match status" value="1"/>
</dbReference>
<dbReference type="InterPro" id="IPR013783">
    <property type="entry name" value="Ig-like_fold"/>
</dbReference>
<dbReference type="Pfam" id="PF00082">
    <property type="entry name" value="Peptidase_S8"/>
    <property type="match status" value="1"/>
</dbReference>
<dbReference type="Gene3D" id="3.40.50.200">
    <property type="entry name" value="Peptidase S8/S53 domain"/>
    <property type="match status" value="1"/>
</dbReference>
<dbReference type="InterPro" id="IPR022398">
    <property type="entry name" value="Peptidase_S8_His-AS"/>
</dbReference>
<dbReference type="PROSITE" id="PS00137">
    <property type="entry name" value="SUBTILASE_HIS"/>
    <property type="match status" value="1"/>
</dbReference>
<dbReference type="InterPro" id="IPR000209">
    <property type="entry name" value="Peptidase_S8/S53_dom"/>
</dbReference>
<feature type="signal peptide" evidence="7">
    <location>
        <begin position="1"/>
        <end position="29"/>
    </location>
</feature>
<feature type="active site" description="Charge relay system" evidence="5">
    <location>
        <position position="250"/>
    </location>
</feature>
<dbReference type="InterPro" id="IPR023827">
    <property type="entry name" value="Peptidase_S8_Asp-AS"/>
</dbReference>
<dbReference type="PROSITE" id="PS00136">
    <property type="entry name" value="SUBTILASE_ASP"/>
    <property type="match status" value="1"/>
</dbReference>
<dbReference type="InterPro" id="IPR023828">
    <property type="entry name" value="Peptidase_S8_Ser-AS"/>
</dbReference>
<evidence type="ECO:0000256" key="4">
    <source>
        <dbReference type="ARBA" id="ARBA00022825"/>
    </source>
</evidence>